<dbReference type="AlphaFoldDB" id="A0A4C1ZMB1"/>
<feature type="compositionally biased region" description="Polar residues" evidence="1">
    <location>
        <begin position="1"/>
        <end position="19"/>
    </location>
</feature>
<dbReference type="Proteomes" id="UP000299102">
    <property type="component" value="Unassembled WGS sequence"/>
</dbReference>
<sequence>MPNTSGGPASSPGYNTSIVQIGEPVSENSYRKKSAPKVTKCGKMPLISSKMQTGKIGGQLYQGTSDSDTEEFQKSSNHTQYFSSDECSPQAPENITNGANDANSSTPAGKYCRRYRERLNARRTRAEEDPSLIYTSYIRHNGAHNLFENLFQNNPFGFACTVCDRLWFENDLKSPPLSCQYNFATNMPNCLVAR</sequence>
<organism evidence="2 3">
    <name type="scientific">Eumeta variegata</name>
    <name type="common">Bagworm moth</name>
    <name type="synonym">Eumeta japonica</name>
    <dbReference type="NCBI Taxonomy" id="151549"/>
    <lineage>
        <taxon>Eukaryota</taxon>
        <taxon>Metazoa</taxon>
        <taxon>Ecdysozoa</taxon>
        <taxon>Arthropoda</taxon>
        <taxon>Hexapoda</taxon>
        <taxon>Insecta</taxon>
        <taxon>Pterygota</taxon>
        <taxon>Neoptera</taxon>
        <taxon>Endopterygota</taxon>
        <taxon>Lepidoptera</taxon>
        <taxon>Glossata</taxon>
        <taxon>Ditrysia</taxon>
        <taxon>Tineoidea</taxon>
        <taxon>Psychidae</taxon>
        <taxon>Oiketicinae</taxon>
        <taxon>Eumeta</taxon>
    </lineage>
</organism>
<evidence type="ECO:0000256" key="1">
    <source>
        <dbReference type="SAM" id="MobiDB-lite"/>
    </source>
</evidence>
<evidence type="ECO:0000313" key="3">
    <source>
        <dbReference type="Proteomes" id="UP000299102"/>
    </source>
</evidence>
<gene>
    <name evidence="2" type="ORF">EVAR_102911_1</name>
</gene>
<evidence type="ECO:0000313" key="2">
    <source>
        <dbReference type="EMBL" id="GBP88898.1"/>
    </source>
</evidence>
<dbReference type="OrthoDB" id="416437at2759"/>
<feature type="region of interest" description="Disordered" evidence="1">
    <location>
        <begin position="1"/>
        <end position="37"/>
    </location>
</feature>
<feature type="region of interest" description="Disordered" evidence="1">
    <location>
        <begin position="62"/>
        <end position="89"/>
    </location>
</feature>
<dbReference type="EMBL" id="BGZK01001964">
    <property type="protein sequence ID" value="GBP88898.1"/>
    <property type="molecule type" value="Genomic_DNA"/>
</dbReference>
<feature type="compositionally biased region" description="Polar residues" evidence="1">
    <location>
        <begin position="74"/>
        <end position="89"/>
    </location>
</feature>
<accession>A0A4C1ZMB1</accession>
<reference evidence="2 3" key="1">
    <citation type="journal article" date="2019" name="Commun. Biol.">
        <title>The bagworm genome reveals a unique fibroin gene that provides high tensile strength.</title>
        <authorList>
            <person name="Kono N."/>
            <person name="Nakamura H."/>
            <person name="Ohtoshi R."/>
            <person name="Tomita M."/>
            <person name="Numata K."/>
            <person name="Arakawa K."/>
        </authorList>
    </citation>
    <scope>NUCLEOTIDE SEQUENCE [LARGE SCALE GENOMIC DNA]</scope>
</reference>
<protein>
    <submittedName>
        <fullName evidence="2">Uncharacterized protein</fullName>
    </submittedName>
</protein>
<proteinExistence type="predicted"/>
<keyword evidence="3" id="KW-1185">Reference proteome</keyword>
<comment type="caution">
    <text evidence="2">The sequence shown here is derived from an EMBL/GenBank/DDBJ whole genome shotgun (WGS) entry which is preliminary data.</text>
</comment>
<name>A0A4C1ZMB1_EUMVA</name>